<dbReference type="Pfam" id="PF07719">
    <property type="entry name" value="TPR_2"/>
    <property type="match status" value="1"/>
</dbReference>
<evidence type="ECO:0000256" key="2">
    <source>
        <dbReference type="ARBA" id="ARBA00022803"/>
    </source>
</evidence>
<proteinExistence type="predicted"/>
<feature type="signal peptide" evidence="4">
    <location>
        <begin position="1"/>
        <end position="20"/>
    </location>
</feature>
<keyword evidence="4" id="KW-0732">Signal</keyword>
<dbReference type="PANTHER" id="PTHR44858">
    <property type="entry name" value="TETRATRICOPEPTIDE REPEAT PROTEIN 6"/>
    <property type="match status" value="1"/>
</dbReference>
<evidence type="ECO:0000256" key="3">
    <source>
        <dbReference type="PROSITE-ProRule" id="PRU00339"/>
    </source>
</evidence>
<dbReference type="PANTHER" id="PTHR44858:SF17">
    <property type="match status" value="1"/>
</dbReference>
<dbReference type="InterPro" id="IPR050498">
    <property type="entry name" value="Ycf3"/>
</dbReference>
<evidence type="ECO:0000313" key="5">
    <source>
        <dbReference type="EMBL" id="MBE3639344.1"/>
    </source>
</evidence>
<accession>A0A8J7CVZ6</accession>
<comment type="caution">
    <text evidence="5">The sequence shown here is derived from an EMBL/GenBank/DDBJ whole genome shotgun (WGS) entry which is preliminary data.</text>
</comment>
<keyword evidence="2 3" id="KW-0802">TPR repeat</keyword>
<dbReference type="InterPro" id="IPR019734">
    <property type="entry name" value="TPR_rpt"/>
</dbReference>
<dbReference type="RefSeq" id="WP_193183934.1">
    <property type="nucleotide sequence ID" value="NZ_JACVXA010000044.1"/>
</dbReference>
<dbReference type="EMBL" id="JACVXA010000044">
    <property type="protein sequence ID" value="MBE3639344.1"/>
    <property type="molecule type" value="Genomic_DNA"/>
</dbReference>
<reference evidence="5" key="1">
    <citation type="submission" date="2020-09" db="EMBL/GenBank/DDBJ databases">
        <title>A novel bacterium of genus Mangrovicoccus, isolated from South China Sea.</title>
        <authorList>
            <person name="Huang H."/>
            <person name="Mo K."/>
            <person name="Hu Y."/>
        </authorList>
    </citation>
    <scope>NUCLEOTIDE SEQUENCE</scope>
    <source>
        <strain evidence="5">HB182678</strain>
    </source>
</reference>
<dbReference type="Pfam" id="PF13432">
    <property type="entry name" value="TPR_16"/>
    <property type="match status" value="3"/>
</dbReference>
<evidence type="ECO:0000313" key="6">
    <source>
        <dbReference type="Proteomes" id="UP000609121"/>
    </source>
</evidence>
<feature type="repeat" description="TPR" evidence="3">
    <location>
        <begin position="361"/>
        <end position="394"/>
    </location>
</feature>
<sequence>MFRNKARLLAALFCLGMAPAAGMGGNAGTYLAGRVAGMEADHLRAADYFSRALALDAQNPALMELALTSQVNLGNFDNAAAIMHRMQGADVHASLMDIVQTAEWVKAGDYAALRDAFDEGFTTGDLLEGFLDRLVRGWAELGAGDTSAALAEFDAAAAEPMLRGVVLYHKALALAVSGDHAAAAALLSGESEGPLPLSGRGLRLRAQVESQLGRFDRALADLREAYDGMIPPQMADVAAALESGEAVPLGVADAGAGIAEAFYTMAQVLYGQASNSLSLVYAQLARELNPGNVDALLMVASIFDEQGNYELAGDLYDEVPRDHPAYLQAEFGRAGALRYAGRLDAAIEVLNQLSKTYPDLLDVQVSLGDALTADDRWEAARAAYDRAVELLPEPDESDWQIFYARGITLERLKLWEEAEADFRRALELSPQEPRVLNYLGYSLVERRENLDEALAMIQEAAAQRPDDGYIADSLGWVYYRLGRYEDAVEPMEHAAEIMAIDPVINDHLGDVYWAVGRKLEARFMWRRALSFTDYGSSNEDIDPDRVRRKLDIGLDAVLAEEGAAPLATHSEGN</sequence>
<evidence type="ECO:0000256" key="4">
    <source>
        <dbReference type="SAM" id="SignalP"/>
    </source>
</evidence>
<dbReference type="SUPFAM" id="SSF48452">
    <property type="entry name" value="TPR-like"/>
    <property type="match status" value="2"/>
</dbReference>
<feature type="repeat" description="TPR" evidence="3">
    <location>
        <begin position="399"/>
        <end position="432"/>
    </location>
</feature>
<dbReference type="AlphaFoldDB" id="A0A8J7CVZ6"/>
<dbReference type="SMART" id="SM00028">
    <property type="entry name" value="TPR"/>
    <property type="match status" value="8"/>
</dbReference>
<keyword evidence="1" id="KW-0677">Repeat</keyword>
<dbReference type="Proteomes" id="UP000609121">
    <property type="component" value="Unassembled WGS sequence"/>
</dbReference>
<name>A0A8J7CVZ6_9RHOB</name>
<dbReference type="InterPro" id="IPR011990">
    <property type="entry name" value="TPR-like_helical_dom_sf"/>
</dbReference>
<keyword evidence="6" id="KW-1185">Reference proteome</keyword>
<protein>
    <submittedName>
        <fullName evidence="5">Tetratricopeptide repeat protein</fullName>
    </submittedName>
</protein>
<dbReference type="InterPro" id="IPR013105">
    <property type="entry name" value="TPR_2"/>
</dbReference>
<organism evidence="5 6">
    <name type="scientific">Mangrovicoccus algicola</name>
    <dbReference type="NCBI Taxonomy" id="2771008"/>
    <lineage>
        <taxon>Bacteria</taxon>
        <taxon>Pseudomonadati</taxon>
        <taxon>Pseudomonadota</taxon>
        <taxon>Alphaproteobacteria</taxon>
        <taxon>Rhodobacterales</taxon>
        <taxon>Paracoccaceae</taxon>
        <taxon>Mangrovicoccus</taxon>
    </lineage>
</organism>
<dbReference type="PROSITE" id="PS50005">
    <property type="entry name" value="TPR"/>
    <property type="match status" value="2"/>
</dbReference>
<feature type="chain" id="PRO_5035212541" evidence="4">
    <location>
        <begin position="21"/>
        <end position="573"/>
    </location>
</feature>
<dbReference type="Gene3D" id="1.25.40.10">
    <property type="entry name" value="Tetratricopeptide repeat domain"/>
    <property type="match status" value="3"/>
</dbReference>
<gene>
    <name evidence="5" type="ORF">ICN82_14180</name>
</gene>
<evidence type="ECO:0000256" key="1">
    <source>
        <dbReference type="ARBA" id="ARBA00022737"/>
    </source>
</evidence>